<keyword evidence="1" id="KW-0472">Membrane</keyword>
<dbReference type="InterPro" id="IPR021683">
    <property type="entry name" value="DUF3267"/>
</dbReference>
<dbReference type="AlphaFoldDB" id="E4TLS0"/>
<reference evidence="2 3" key="1">
    <citation type="journal article" date="2011" name="Stand. Genomic Sci.">
        <title>Complete genome sequence of Marivirga tractuosa type strain (H-43).</title>
        <authorList>
            <person name="Pagani I."/>
            <person name="Chertkov O."/>
            <person name="Lapidus A."/>
            <person name="Lucas S."/>
            <person name="Del Rio T.G."/>
            <person name="Tice H."/>
            <person name="Copeland A."/>
            <person name="Cheng J.F."/>
            <person name="Nolan M."/>
            <person name="Saunders E."/>
            <person name="Pitluck S."/>
            <person name="Held B."/>
            <person name="Goodwin L."/>
            <person name="Liolios K."/>
            <person name="Ovchinikova G."/>
            <person name="Ivanova N."/>
            <person name="Mavromatis K."/>
            <person name="Pati A."/>
            <person name="Chen A."/>
            <person name="Palaniappan K."/>
            <person name="Land M."/>
            <person name="Hauser L."/>
            <person name="Jeffries C.D."/>
            <person name="Detter J.C."/>
            <person name="Han C."/>
            <person name="Tapia R."/>
            <person name="Ngatchou-Djao O.D."/>
            <person name="Rohde M."/>
            <person name="Goker M."/>
            <person name="Spring S."/>
            <person name="Sikorski J."/>
            <person name="Woyke T."/>
            <person name="Bristow J."/>
            <person name="Eisen J.A."/>
            <person name="Markowitz V."/>
            <person name="Hugenholtz P."/>
            <person name="Klenk H.P."/>
            <person name="Kyrpides N.C."/>
        </authorList>
    </citation>
    <scope>NUCLEOTIDE SEQUENCE [LARGE SCALE GENOMIC DNA]</scope>
    <source>
        <strain evidence="3">ATCC 23168 / DSM 4126 / NBRC 15989 / NCIMB 1408 / VKM B-1430 / H-43</strain>
    </source>
</reference>
<dbReference type="EMBL" id="CP002349">
    <property type="protein sequence ID" value="ADR23349.1"/>
    <property type="molecule type" value="Genomic_DNA"/>
</dbReference>
<evidence type="ECO:0000256" key="1">
    <source>
        <dbReference type="SAM" id="Phobius"/>
    </source>
</evidence>
<dbReference type="Proteomes" id="UP000008720">
    <property type="component" value="Chromosome"/>
</dbReference>
<dbReference type="OrthoDB" id="1119336at2"/>
<feature type="transmembrane region" description="Helical" evidence="1">
    <location>
        <begin position="69"/>
        <end position="88"/>
    </location>
</feature>
<sequence length="205" mass="24105">MSPELLKNKNHYKNVLSIMDSTEWLLFISTFIRRKNLITIIYWTYLFIGLVGGVFILFDYNLVTVESRFWIIGITGGLLISLLVSPVLHELIQVIFFKLYGAKHVKFKWNWSLFRFNVQANDFTLSKWRYYGICLVTFSLFSILPFLLAFYADGAILFTLLSLSFFHALYAMKDLAVCSYLYKFPNCYIYSSEQDKTVFYKTLPK</sequence>
<dbReference type="HOGENOM" id="CLU_1336182_0_0_10"/>
<name>E4TLS0_MARTH</name>
<feature type="transmembrane region" description="Helical" evidence="1">
    <location>
        <begin position="154"/>
        <end position="172"/>
    </location>
</feature>
<keyword evidence="1" id="KW-1133">Transmembrane helix</keyword>
<keyword evidence="3" id="KW-1185">Reference proteome</keyword>
<evidence type="ECO:0000313" key="2">
    <source>
        <dbReference type="EMBL" id="ADR23349.1"/>
    </source>
</evidence>
<evidence type="ECO:0008006" key="4">
    <source>
        <dbReference type="Google" id="ProtNLM"/>
    </source>
</evidence>
<protein>
    <recommendedName>
        <fullName evidence="4">Transmembrane protein</fullName>
    </recommendedName>
</protein>
<dbReference type="KEGG" id="mtt:Ftrac_3375"/>
<dbReference type="Pfam" id="PF11667">
    <property type="entry name" value="DUF3267"/>
    <property type="match status" value="1"/>
</dbReference>
<gene>
    <name evidence="2" type="ordered locus">Ftrac_3375</name>
</gene>
<dbReference type="RefSeq" id="WP_013455491.1">
    <property type="nucleotide sequence ID" value="NC_014759.1"/>
</dbReference>
<evidence type="ECO:0000313" key="3">
    <source>
        <dbReference type="Proteomes" id="UP000008720"/>
    </source>
</evidence>
<feature type="transmembrane region" description="Helical" evidence="1">
    <location>
        <begin position="37"/>
        <end position="57"/>
    </location>
</feature>
<accession>E4TLS0</accession>
<feature type="transmembrane region" description="Helical" evidence="1">
    <location>
        <begin position="130"/>
        <end position="148"/>
    </location>
</feature>
<keyword evidence="1" id="KW-0812">Transmembrane</keyword>
<organism evidence="2 3">
    <name type="scientific">Marivirga tractuosa (strain ATCC 23168 / DSM 4126 / NBRC 15989 / NCIMB 1408 / VKM B-1430 / H-43)</name>
    <name type="common">Microscilla tractuosa</name>
    <name type="synonym">Flexibacter tractuosus</name>
    <dbReference type="NCBI Taxonomy" id="643867"/>
    <lineage>
        <taxon>Bacteria</taxon>
        <taxon>Pseudomonadati</taxon>
        <taxon>Bacteroidota</taxon>
        <taxon>Cytophagia</taxon>
        <taxon>Cytophagales</taxon>
        <taxon>Marivirgaceae</taxon>
        <taxon>Marivirga</taxon>
    </lineage>
</organism>
<proteinExistence type="predicted"/>
<dbReference type="STRING" id="643867.Ftrac_3375"/>